<evidence type="ECO:0000256" key="1">
    <source>
        <dbReference type="SAM" id="MobiDB-lite"/>
    </source>
</evidence>
<dbReference type="Pfam" id="PF03417">
    <property type="entry name" value="AAT"/>
    <property type="match status" value="1"/>
</dbReference>
<dbReference type="GeneID" id="4393748"/>
<feature type="compositionally biased region" description="Pro residues" evidence="1">
    <location>
        <begin position="434"/>
        <end position="447"/>
    </location>
</feature>
<dbReference type="InterPro" id="IPR047801">
    <property type="entry name" value="Peptidase_C45"/>
</dbReference>
<dbReference type="RefSeq" id="XP_001224714.1">
    <property type="nucleotide sequence ID" value="XM_001224713.1"/>
</dbReference>
<reference evidence="4" key="1">
    <citation type="journal article" date="2015" name="Genome Announc.">
        <title>Draft genome sequence of the cellulolytic fungus Chaetomium globosum.</title>
        <authorList>
            <person name="Cuomo C.A."/>
            <person name="Untereiner W.A."/>
            <person name="Ma L.-J."/>
            <person name="Grabherr M."/>
            <person name="Birren B.W."/>
        </authorList>
    </citation>
    <scope>NUCLEOTIDE SEQUENCE [LARGE SCALE GENOMIC DNA]</scope>
    <source>
        <strain evidence="4">ATCC 6205 / CBS 148.51 / DSM 1962 / NBRC 6347 / NRRL 1970</strain>
    </source>
</reference>
<dbReference type="VEuPathDB" id="FungiDB:CHGG_07058"/>
<dbReference type="InterPro" id="IPR047794">
    <property type="entry name" value="C45_proenzyme-like"/>
</dbReference>
<dbReference type="PANTHER" id="PTHR34180:SF1">
    <property type="entry name" value="BETA-ALANYL-DOPAMINE_CARCININE HYDROLASE"/>
    <property type="match status" value="1"/>
</dbReference>
<protein>
    <recommendedName>
        <fullName evidence="2">Peptidase C45 hydrolase domain-containing protein</fullName>
    </recommendedName>
</protein>
<proteinExistence type="predicted"/>
<dbReference type="NCBIfam" id="NF040521">
    <property type="entry name" value="C45_proenzyme"/>
    <property type="match status" value="1"/>
</dbReference>
<dbReference type="Gene3D" id="3.60.60.10">
    <property type="entry name" value="Penicillin V Acylase, Chain A"/>
    <property type="match status" value="1"/>
</dbReference>
<dbReference type="InterPro" id="IPR005079">
    <property type="entry name" value="Peptidase_C45_hydrolase"/>
</dbReference>
<accession>Q2GY96</accession>
<dbReference type="AlphaFoldDB" id="Q2GY96"/>
<keyword evidence="4" id="KW-1185">Reference proteome</keyword>
<dbReference type="Proteomes" id="UP000001056">
    <property type="component" value="Unassembled WGS sequence"/>
</dbReference>
<dbReference type="HOGENOM" id="CLU_037787_0_0_1"/>
<name>Q2GY96_CHAGB</name>
<dbReference type="InParanoid" id="Q2GY96"/>
<feature type="compositionally biased region" description="Basic and acidic residues" evidence="1">
    <location>
        <begin position="412"/>
        <end position="427"/>
    </location>
</feature>
<organism evidence="3 4">
    <name type="scientific">Chaetomium globosum (strain ATCC 6205 / CBS 148.51 / DSM 1962 / NBRC 6347 / NRRL 1970)</name>
    <name type="common">Soil fungus</name>
    <dbReference type="NCBI Taxonomy" id="306901"/>
    <lineage>
        <taxon>Eukaryota</taxon>
        <taxon>Fungi</taxon>
        <taxon>Dikarya</taxon>
        <taxon>Ascomycota</taxon>
        <taxon>Pezizomycotina</taxon>
        <taxon>Sordariomycetes</taxon>
        <taxon>Sordariomycetidae</taxon>
        <taxon>Sordariales</taxon>
        <taxon>Chaetomiaceae</taxon>
        <taxon>Chaetomium</taxon>
    </lineage>
</organism>
<feature type="region of interest" description="Disordered" evidence="1">
    <location>
        <begin position="395"/>
        <end position="447"/>
    </location>
</feature>
<dbReference type="OrthoDB" id="189997at2759"/>
<evidence type="ECO:0000259" key="2">
    <source>
        <dbReference type="Pfam" id="PF03417"/>
    </source>
</evidence>
<dbReference type="EMBL" id="CH408033">
    <property type="protein sequence ID" value="EAQ85805.1"/>
    <property type="molecule type" value="Genomic_DNA"/>
</dbReference>
<sequence length="447" mass="49441">MEGCGTVDNPVSVEAYVYDGKPEHIIGVVLTGPPEERGRTYGRWLRHQIQANVDWHKGHPHLPLWDTCVKIAEAHYLPGLREYWTGGWRELQGMSETSGVPVAHLVVLNARDDIAALVPFKERASESTSVFFSDRATANNTPIVAQSWTSVGPPRDTEFLVCIKIKYPIAENKADIIMVTEAGRISGCGMNAKGMVATGNRLFSTDDGRGTSAEGFFPRTCFERFVLEYNDIDTVPYIPDDTPANTSRHILAVDKTGRYTSLELGPEHIFSHRGEFLVHGNHFQSFHAFCHRRELQDRYRGKWSQTRVSRFNELIKRNEGGVSRQQIMDMFSDHKGRPESICQHVGSAVDCSTMAFVMFDVKRRVISLCKGPPCSGVMSHFTFDGGEAAAADNKRLEGTKAGPMGSKSDSVGTKEETNANNEARVEAVSKAACPPSPRPTPARDPTA</sequence>
<feature type="domain" description="Peptidase C45 hydrolase" evidence="2">
    <location>
        <begin position="181"/>
        <end position="371"/>
    </location>
</feature>
<dbReference type="PANTHER" id="PTHR34180">
    <property type="entry name" value="PEPTIDASE C45"/>
    <property type="match status" value="1"/>
</dbReference>
<dbReference type="eggNOG" id="ENOG502S05Z">
    <property type="taxonomic scope" value="Eukaryota"/>
</dbReference>
<dbReference type="Gene3D" id="1.10.10.2120">
    <property type="match status" value="1"/>
</dbReference>
<gene>
    <name evidence="3" type="ORF">CHGG_07058</name>
</gene>
<evidence type="ECO:0000313" key="4">
    <source>
        <dbReference type="Proteomes" id="UP000001056"/>
    </source>
</evidence>
<evidence type="ECO:0000313" key="3">
    <source>
        <dbReference type="EMBL" id="EAQ85805.1"/>
    </source>
</evidence>